<comment type="caution">
    <text evidence="9">The sequence shown here is derived from an EMBL/GenBank/DDBJ whole genome shotgun (WGS) entry which is preliminary data.</text>
</comment>
<keyword evidence="10" id="KW-1185">Reference proteome</keyword>
<comment type="cofactor">
    <cofactor evidence="1">
        <name>pyrroloquinoline quinone</name>
        <dbReference type="ChEBI" id="CHEBI:58442"/>
    </cofactor>
</comment>
<reference evidence="10" key="1">
    <citation type="journal article" date="2019" name="Int. J. Syst. Evol. Microbiol.">
        <title>The Global Catalogue of Microorganisms (GCM) 10K type strain sequencing project: providing services to taxonomists for standard genome sequencing and annotation.</title>
        <authorList>
            <consortium name="The Broad Institute Genomics Platform"/>
            <consortium name="The Broad Institute Genome Sequencing Center for Infectious Disease"/>
            <person name="Wu L."/>
            <person name="Ma J."/>
        </authorList>
    </citation>
    <scope>NUCLEOTIDE SEQUENCE [LARGE SCALE GENOMIC DNA]</scope>
    <source>
        <strain evidence="10">KCTC 42964</strain>
    </source>
</reference>
<gene>
    <name evidence="9" type="ORF">ACFOGJ_02595</name>
</gene>
<dbReference type="RefSeq" id="WP_379897885.1">
    <property type="nucleotide sequence ID" value="NZ_JBHRTR010000007.1"/>
</dbReference>
<evidence type="ECO:0000259" key="7">
    <source>
        <dbReference type="Pfam" id="PF01011"/>
    </source>
</evidence>
<evidence type="ECO:0000256" key="5">
    <source>
        <dbReference type="ARBA" id="ARBA00023002"/>
    </source>
</evidence>
<dbReference type="GO" id="GO:0016491">
    <property type="term" value="F:oxidoreductase activity"/>
    <property type="evidence" value="ECO:0007669"/>
    <property type="project" value="UniProtKB-KW"/>
</dbReference>
<feature type="domain" description="Pyrrolo-quinoline quinone repeat" evidence="7">
    <location>
        <begin position="45"/>
        <end position="345"/>
    </location>
</feature>
<dbReference type="Gene3D" id="2.140.10.10">
    <property type="entry name" value="Quinoprotein alcohol dehydrogenase-like superfamily"/>
    <property type="match status" value="1"/>
</dbReference>
<dbReference type="NCBIfam" id="TIGR03075">
    <property type="entry name" value="PQQ_enz_alc_DH"/>
    <property type="match status" value="1"/>
</dbReference>
<name>A0ABV7KUP9_9PROT</name>
<evidence type="ECO:0000256" key="4">
    <source>
        <dbReference type="ARBA" id="ARBA00022891"/>
    </source>
</evidence>
<evidence type="ECO:0000313" key="10">
    <source>
        <dbReference type="Proteomes" id="UP001595528"/>
    </source>
</evidence>
<dbReference type="SUPFAM" id="SSF50998">
    <property type="entry name" value="Quinoprotein alcohol dehydrogenase-like"/>
    <property type="match status" value="1"/>
</dbReference>
<accession>A0ABV7KUP9</accession>
<feature type="chain" id="PRO_5045809240" evidence="6">
    <location>
        <begin position="27"/>
        <end position="570"/>
    </location>
</feature>
<dbReference type="Pfam" id="PF01011">
    <property type="entry name" value="PQQ"/>
    <property type="match status" value="1"/>
</dbReference>
<evidence type="ECO:0000256" key="2">
    <source>
        <dbReference type="ARBA" id="ARBA00008156"/>
    </source>
</evidence>
<protein>
    <submittedName>
        <fullName evidence="9">PQQ-dependent dehydrogenase, methanol/ethanol family</fullName>
        <ecNumber evidence="9">1.1.2.-</ecNumber>
    </submittedName>
</protein>
<dbReference type="InterPro" id="IPR011047">
    <property type="entry name" value="Quinoprotein_ADH-like_sf"/>
</dbReference>
<keyword evidence="4" id="KW-0634">PQQ</keyword>
<evidence type="ECO:0000313" key="9">
    <source>
        <dbReference type="EMBL" id="MFC3226098.1"/>
    </source>
</evidence>
<evidence type="ECO:0000256" key="3">
    <source>
        <dbReference type="ARBA" id="ARBA00022723"/>
    </source>
</evidence>
<evidence type="ECO:0000256" key="6">
    <source>
        <dbReference type="SAM" id="SignalP"/>
    </source>
</evidence>
<dbReference type="InterPro" id="IPR017512">
    <property type="entry name" value="PQQ_MeOH/EtOH_DH"/>
</dbReference>
<dbReference type="SMART" id="SM00564">
    <property type="entry name" value="PQQ"/>
    <property type="match status" value="7"/>
</dbReference>
<feature type="signal peptide" evidence="6">
    <location>
        <begin position="1"/>
        <end position="26"/>
    </location>
</feature>
<dbReference type="EMBL" id="JBHRTR010000007">
    <property type="protein sequence ID" value="MFC3226098.1"/>
    <property type="molecule type" value="Genomic_DNA"/>
</dbReference>
<dbReference type="EC" id="1.1.2.-" evidence="9"/>
<dbReference type="Pfam" id="PF13360">
    <property type="entry name" value="PQQ_2"/>
    <property type="match status" value="1"/>
</dbReference>
<evidence type="ECO:0000259" key="8">
    <source>
        <dbReference type="Pfam" id="PF13360"/>
    </source>
</evidence>
<dbReference type="PANTHER" id="PTHR32303:SF20">
    <property type="entry name" value="QUINOPROTEIN ETHANOL DEHYDROGENASE"/>
    <property type="match status" value="1"/>
</dbReference>
<dbReference type="Proteomes" id="UP001595528">
    <property type="component" value="Unassembled WGS sequence"/>
</dbReference>
<proteinExistence type="inferred from homology"/>
<keyword evidence="3" id="KW-0479">Metal-binding</keyword>
<evidence type="ECO:0000256" key="1">
    <source>
        <dbReference type="ARBA" id="ARBA00001931"/>
    </source>
</evidence>
<organism evidence="9 10">
    <name type="scientific">Marinibaculum pumilum</name>
    <dbReference type="NCBI Taxonomy" id="1766165"/>
    <lineage>
        <taxon>Bacteria</taxon>
        <taxon>Pseudomonadati</taxon>
        <taxon>Pseudomonadota</taxon>
        <taxon>Alphaproteobacteria</taxon>
        <taxon>Rhodospirillales</taxon>
        <taxon>Rhodospirillaceae</taxon>
        <taxon>Marinibaculum</taxon>
    </lineage>
</organism>
<sequence length="570" mass="61992">MRWTLAAAAMLVAAVPLVTQPGPAVAQSADELKNDSATPGDILTYGMGYDLKRFSPLDQINAGNVADLVPVWTYSLAGNRGQETQPIVRDGVMYVTTNDSSSAIDVKTGKQLWKVAHQYPEQTNRVACCGIVNRGFAIKDGVLYRTLLDANLLALDAKTGEEKWRSQAIDFRDGYSMTVTPLVVGDVVITGISGGEYGIRGFIDGWDTKTGKHLWRRYTIPGEGEKGNETWSGDSWKHGGAPAWMTGSYDPELDLVYWGVGNGGPWNPFVRKGDNLYVGSMLALKPQTGEIAWHYQFSPNDPFDYDGVNDLVLADLEIGGTPRKVVMQANRNGFFYVLDRATGELLSAKPFVDKLTWADGVDMKTGRPIHSAAVKKMYEEGEGHEVNVWPSALGGKNWAPMSYSPKTGLAYINTLNIGWNYKAVEPDYRAGVFYFGAEFGWDWPQGDEPRGILRAFNPATGEKKWDFPSAIPMNGGVLSTAGNVVFSGAQTGELYALDAETGKQLWKFQTGSGIIAPPVTYEVDGVQYVTVASGLGGVYALFSGDERLAAVPPGGAIYTFALFDKMRATN</sequence>
<feature type="domain" description="Pyrrolo-quinoline quinone repeat" evidence="8">
    <location>
        <begin position="450"/>
        <end position="521"/>
    </location>
</feature>
<dbReference type="InterPro" id="IPR018391">
    <property type="entry name" value="PQQ_b-propeller_rpt"/>
</dbReference>
<keyword evidence="5 9" id="KW-0560">Oxidoreductase</keyword>
<dbReference type="PANTHER" id="PTHR32303">
    <property type="entry name" value="QUINOPROTEIN ALCOHOL DEHYDROGENASE (CYTOCHROME C)"/>
    <property type="match status" value="1"/>
</dbReference>
<comment type="similarity">
    <text evidence="2">Belongs to the bacterial PQQ dehydrogenase family.</text>
</comment>
<keyword evidence="6" id="KW-0732">Signal</keyword>
<dbReference type="InterPro" id="IPR002372">
    <property type="entry name" value="PQQ_rpt_dom"/>
</dbReference>